<dbReference type="RefSeq" id="WP_379901207.1">
    <property type="nucleotide sequence ID" value="NZ_JBHRTR010000028.1"/>
</dbReference>
<dbReference type="InterPro" id="IPR037066">
    <property type="entry name" value="Plug_dom_sf"/>
</dbReference>
<evidence type="ECO:0000256" key="12">
    <source>
        <dbReference type="RuleBase" id="RU003357"/>
    </source>
</evidence>
<comment type="similarity">
    <text evidence="10 12">Belongs to the TonB-dependent receptor family.</text>
</comment>
<accession>A0ABV7L120</accession>
<evidence type="ECO:0000313" key="16">
    <source>
        <dbReference type="Proteomes" id="UP001595528"/>
    </source>
</evidence>
<dbReference type="PROSITE" id="PS01156">
    <property type="entry name" value="TONB_DEPENDENT_REC_2"/>
    <property type="match status" value="1"/>
</dbReference>
<proteinExistence type="inferred from homology"/>
<evidence type="ECO:0000259" key="13">
    <source>
        <dbReference type="Pfam" id="PF00593"/>
    </source>
</evidence>
<keyword evidence="5" id="KW-0732">Signal</keyword>
<keyword evidence="7 10" id="KW-0472">Membrane</keyword>
<gene>
    <name evidence="15" type="ORF">ACFOGJ_13515</name>
</gene>
<dbReference type="EMBL" id="JBHRTR010000028">
    <property type="protein sequence ID" value="MFC3228258.1"/>
    <property type="molecule type" value="Genomic_DNA"/>
</dbReference>
<keyword evidence="16" id="KW-1185">Reference proteome</keyword>
<dbReference type="InterPro" id="IPR036942">
    <property type="entry name" value="Beta-barrel_TonB_sf"/>
</dbReference>
<protein>
    <submittedName>
        <fullName evidence="15">TonB-dependent receptor domain-containing protein</fullName>
    </submittedName>
</protein>
<dbReference type="Pfam" id="PF00593">
    <property type="entry name" value="TonB_dep_Rec_b-barrel"/>
    <property type="match status" value="1"/>
</dbReference>
<comment type="caution">
    <text evidence="15">The sequence shown here is derived from an EMBL/GenBank/DDBJ whole genome shotgun (WGS) entry which is preliminary data.</text>
</comment>
<keyword evidence="9 10" id="KW-0998">Cell outer membrane</keyword>
<evidence type="ECO:0000259" key="14">
    <source>
        <dbReference type="Pfam" id="PF07715"/>
    </source>
</evidence>
<evidence type="ECO:0000256" key="11">
    <source>
        <dbReference type="PROSITE-ProRule" id="PRU10144"/>
    </source>
</evidence>
<comment type="subcellular location">
    <subcellularLocation>
        <location evidence="1 10">Cell outer membrane</location>
        <topology evidence="1 10">Multi-pass membrane protein</topology>
    </subcellularLocation>
</comment>
<dbReference type="InterPro" id="IPR010917">
    <property type="entry name" value="TonB_rcpt_CS"/>
</dbReference>
<evidence type="ECO:0000256" key="7">
    <source>
        <dbReference type="ARBA" id="ARBA00023136"/>
    </source>
</evidence>
<evidence type="ECO:0000256" key="4">
    <source>
        <dbReference type="ARBA" id="ARBA00022692"/>
    </source>
</evidence>
<feature type="short sequence motif" description="TonB C-terminal box" evidence="11">
    <location>
        <begin position="605"/>
        <end position="622"/>
    </location>
</feature>
<evidence type="ECO:0000313" key="15">
    <source>
        <dbReference type="EMBL" id="MFC3228258.1"/>
    </source>
</evidence>
<keyword evidence="3 10" id="KW-1134">Transmembrane beta strand</keyword>
<dbReference type="PROSITE" id="PS52016">
    <property type="entry name" value="TONB_DEPENDENT_REC_3"/>
    <property type="match status" value="1"/>
</dbReference>
<dbReference type="Proteomes" id="UP001595528">
    <property type="component" value="Unassembled WGS sequence"/>
</dbReference>
<evidence type="ECO:0000256" key="1">
    <source>
        <dbReference type="ARBA" id="ARBA00004571"/>
    </source>
</evidence>
<dbReference type="SUPFAM" id="SSF56935">
    <property type="entry name" value="Porins"/>
    <property type="match status" value="1"/>
</dbReference>
<evidence type="ECO:0000256" key="5">
    <source>
        <dbReference type="ARBA" id="ARBA00022729"/>
    </source>
</evidence>
<dbReference type="Pfam" id="PF07715">
    <property type="entry name" value="Plug"/>
    <property type="match status" value="1"/>
</dbReference>
<feature type="domain" description="TonB-dependent receptor plug" evidence="14">
    <location>
        <begin position="31"/>
        <end position="137"/>
    </location>
</feature>
<keyword evidence="6 12" id="KW-0798">TonB box</keyword>
<dbReference type="Gene3D" id="2.170.130.10">
    <property type="entry name" value="TonB-dependent receptor, plug domain"/>
    <property type="match status" value="1"/>
</dbReference>
<keyword evidence="2 10" id="KW-0813">Transport</keyword>
<sequence>MFRIDDLVVAAPEVHRSQQVRDDLDEAMEKSRTDSTVSGSVIQNVSPVNKLDAVRYNTVGIVNQPGTGNRFGGSMKIRTFGDWGASESINGLPAFKSAGEEGGGYGNTFIPSIAVDRINVLKGGRAVEFGNGSDGGVLETLIKSGRDYDNHQAITLDGSSAREGLVQGEAGDHTDNWDYYVAGSGFYGDYKDEPADLDNQSVFGGIGNFGWNLNDDTRAELLVIGDKSKPVIYRNGNKETITHDQYFGGLTLDHRINEATSLRVGALANNSHTVWAARSRDRAINTRMVFGGYYMEYALTDSITYNGSVGGEFRHTNYKRDNQWDNKFNDPAVLTRHALTFDDNLVLNLGLRNTWFHNDIKYLGADQPDNLQTDSLLSYDVGASYSVLPDTRLRASAATGYNRFYEKYGNFGADALNPAGAEDSIVDSRTLEVGARQGWAGGYFDAAVYNIVQNNVPRRNGGAIQNVKVDQTGVELEAGAQITPKLFISAGYAHLFKIKSTLDDGTDANGNIFFGANGVSVPRNQANARITYAVTSDIGLWTAGYYSTGYEAVDLNGNVTKRDGFERIDLGGDWAITDKVVLRARVENLTNEKDFGTTVSGTAANTAGNLGRVFWIGTDFTF</sequence>
<feature type="domain" description="TonB-dependent receptor-like beta-barrel" evidence="13">
    <location>
        <begin position="187"/>
        <end position="589"/>
    </location>
</feature>
<evidence type="ECO:0000256" key="6">
    <source>
        <dbReference type="ARBA" id="ARBA00023077"/>
    </source>
</evidence>
<dbReference type="PANTHER" id="PTHR30069:SF29">
    <property type="entry name" value="HEMOGLOBIN AND HEMOGLOBIN-HAPTOGLOBIN-BINDING PROTEIN 1-RELATED"/>
    <property type="match status" value="1"/>
</dbReference>
<evidence type="ECO:0000256" key="8">
    <source>
        <dbReference type="ARBA" id="ARBA00023170"/>
    </source>
</evidence>
<reference evidence="16" key="1">
    <citation type="journal article" date="2019" name="Int. J. Syst. Evol. Microbiol.">
        <title>The Global Catalogue of Microorganisms (GCM) 10K type strain sequencing project: providing services to taxonomists for standard genome sequencing and annotation.</title>
        <authorList>
            <consortium name="The Broad Institute Genomics Platform"/>
            <consortium name="The Broad Institute Genome Sequencing Center for Infectious Disease"/>
            <person name="Wu L."/>
            <person name="Ma J."/>
        </authorList>
    </citation>
    <scope>NUCLEOTIDE SEQUENCE [LARGE SCALE GENOMIC DNA]</scope>
    <source>
        <strain evidence="16">KCTC 42964</strain>
    </source>
</reference>
<dbReference type="InterPro" id="IPR000531">
    <property type="entry name" value="Beta-barrel_TonB"/>
</dbReference>
<name>A0ABV7L120_9PROT</name>
<dbReference type="InterPro" id="IPR012910">
    <property type="entry name" value="Plug_dom"/>
</dbReference>
<evidence type="ECO:0000256" key="9">
    <source>
        <dbReference type="ARBA" id="ARBA00023237"/>
    </source>
</evidence>
<keyword evidence="4 10" id="KW-0812">Transmembrane</keyword>
<dbReference type="InterPro" id="IPR039426">
    <property type="entry name" value="TonB-dep_rcpt-like"/>
</dbReference>
<evidence type="ECO:0000256" key="2">
    <source>
        <dbReference type="ARBA" id="ARBA00022448"/>
    </source>
</evidence>
<evidence type="ECO:0000256" key="3">
    <source>
        <dbReference type="ARBA" id="ARBA00022452"/>
    </source>
</evidence>
<organism evidence="15 16">
    <name type="scientific">Marinibaculum pumilum</name>
    <dbReference type="NCBI Taxonomy" id="1766165"/>
    <lineage>
        <taxon>Bacteria</taxon>
        <taxon>Pseudomonadati</taxon>
        <taxon>Pseudomonadota</taxon>
        <taxon>Alphaproteobacteria</taxon>
        <taxon>Rhodospirillales</taxon>
        <taxon>Rhodospirillaceae</taxon>
        <taxon>Marinibaculum</taxon>
    </lineage>
</organism>
<evidence type="ECO:0000256" key="10">
    <source>
        <dbReference type="PROSITE-ProRule" id="PRU01360"/>
    </source>
</evidence>
<dbReference type="PANTHER" id="PTHR30069">
    <property type="entry name" value="TONB-DEPENDENT OUTER MEMBRANE RECEPTOR"/>
    <property type="match status" value="1"/>
</dbReference>
<dbReference type="Gene3D" id="2.40.170.20">
    <property type="entry name" value="TonB-dependent receptor, beta-barrel domain"/>
    <property type="match status" value="1"/>
</dbReference>
<keyword evidence="8 15" id="KW-0675">Receptor</keyword>